<comment type="subcellular location">
    <subcellularLocation>
        <location evidence="2">Membrane</location>
        <topology evidence="2">Single-pass membrane protein</topology>
    </subcellularLocation>
</comment>
<reference evidence="15" key="2">
    <citation type="submission" date="2015-01" db="EMBL/GenBank/DDBJ databases">
        <title>Evolutionary Origins and Diversification of the Mycorrhizal Mutualists.</title>
        <authorList>
            <consortium name="DOE Joint Genome Institute"/>
            <consortium name="Mycorrhizal Genomics Consortium"/>
            <person name="Kohler A."/>
            <person name="Kuo A."/>
            <person name="Nagy L.G."/>
            <person name="Floudas D."/>
            <person name="Copeland A."/>
            <person name="Barry K.W."/>
            <person name="Cichocki N."/>
            <person name="Veneault-Fourrey C."/>
            <person name="LaButti K."/>
            <person name="Lindquist E.A."/>
            <person name="Lipzen A."/>
            <person name="Lundell T."/>
            <person name="Morin E."/>
            <person name="Murat C."/>
            <person name="Riley R."/>
            <person name="Ohm R."/>
            <person name="Sun H."/>
            <person name="Tunlid A."/>
            <person name="Henrissat B."/>
            <person name="Grigoriev I.V."/>
            <person name="Hibbett D.S."/>
            <person name="Martin F."/>
        </authorList>
    </citation>
    <scope>NUCLEOTIDE SEQUENCE [LARGE SCALE GENOMIC DNA]</scope>
    <source>
        <strain evidence="15">Marx 270</strain>
    </source>
</reference>
<evidence type="ECO:0000313" key="15">
    <source>
        <dbReference type="Proteomes" id="UP000054217"/>
    </source>
</evidence>
<dbReference type="GO" id="GO:0016705">
    <property type="term" value="F:oxidoreductase activity, acting on paired donors, with incorporation or reduction of molecular oxygen"/>
    <property type="evidence" value="ECO:0007669"/>
    <property type="project" value="InterPro"/>
</dbReference>
<name>A0A0C3PT92_PISTI</name>
<keyword evidence="15" id="KW-1185">Reference proteome</keyword>
<comment type="cofactor">
    <cofactor evidence="1">
        <name>heme</name>
        <dbReference type="ChEBI" id="CHEBI:30413"/>
    </cofactor>
</comment>
<proteinExistence type="inferred from homology"/>
<keyword evidence="6" id="KW-0812">Transmembrane</keyword>
<dbReference type="AlphaFoldDB" id="A0A0C3PT92"/>
<feature type="signal peptide" evidence="13">
    <location>
        <begin position="1"/>
        <end position="20"/>
    </location>
</feature>
<dbReference type="InterPro" id="IPR001128">
    <property type="entry name" value="Cyt_P450"/>
</dbReference>
<dbReference type="OrthoDB" id="2789670at2759"/>
<keyword evidence="7" id="KW-0479">Metal-binding</keyword>
<dbReference type="GO" id="GO:0020037">
    <property type="term" value="F:heme binding"/>
    <property type="evidence" value="ECO:0007669"/>
    <property type="project" value="InterPro"/>
</dbReference>
<keyword evidence="13" id="KW-0732">Signal</keyword>
<gene>
    <name evidence="14" type="ORF">M404DRAFT_124916</name>
</gene>
<organism evidence="14 15">
    <name type="scientific">Pisolithus tinctorius Marx 270</name>
    <dbReference type="NCBI Taxonomy" id="870435"/>
    <lineage>
        <taxon>Eukaryota</taxon>
        <taxon>Fungi</taxon>
        <taxon>Dikarya</taxon>
        <taxon>Basidiomycota</taxon>
        <taxon>Agaricomycotina</taxon>
        <taxon>Agaricomycetes</taxon>
        <taxon>Agaricomycetidae</taxon>
        <taxon>Boletales</taxon>
        <taxon>Sclerodermatineae</taxon>
        <taxon>Pisolithaceae</taxon>
        <taxon>Pisolithus</taxon>
    </lineage>
</organism>
<reference evidence="14 15" key="1">
    <citation type="submission" date="2014-04" db="EMBL/GenBank/DDBJ databases">
        <authorList>
            <consortium name="DOE Joint Genome Institute"/>
            <person name="Kuo A."/>
            <person name="Kohler A."/>
            <person name="Costa M.D."/>
            <person name="Nagy L.G."/>
            <person name="Floudas D."/>
            <person name="Copeland A."/>
            <person name="Barry K.W."/>
            <person name="Cichocki N."/>
            <person name="Veneault-Fourrey C."/>
            <person name="LaButti K."/>
            <person name="Lindquist E.A."/>
            <person name="Lipzen A."/>
            <person name="Lundell T."/>
            <person name="Morin E."/>
            <person name="Murat C."/>
            <person name="Sun H."/>
            <person name="Tunlid A."/>
            <person name="Henrissat B."/>
            <person name="Grigoriev I.V."/>
            <person name="Hibbett D.S."/>
            <person name="Martin F."/>
            <person name="Nordberg H.P."/>
            <person name="Cantor M.N."/>
            <person name="Hua S.X."/>
        </authorList>
    </citation>
    <scope>NUCLEOTIDE SEQUENCE [LARGE SCALE GENOMIC DNA]</scope>
    <source>
        <strain evidence="14 15">Marx 270</strain>
    </source>
</reference>
<protein>
    <recommendedName>
        <fullName evidence="16">Cytochrome P450</fullName>
    </recommendedName>
</protein>
<evidence type="ECO:0000256" key="2">
    <source>
        <dbReference type="ARBA" id="ARBA00004167"/>
    </source>
</evidence>
<evidence type="ECO:0000313" key="14">
    <source>
        <dbReference type="EMBL" id="KIO12406.1"/>
    </source>
</evidence>
<evidence type="ECO:0000256" key="12">
    <source>
        <dbReference type="ARBA" id="ARBA00023136"/>
    </source>
</evidence>
<dbReference type="PRINTS" id="PR00463">
    <property type="entry name" value="EP450I"/>
</dbReference>
<evidence type="ECO:0000256" key="4">
    <source>
        <dbReference type="ARBA" id="ARBA00010617"/>
    </source>
</evidence>
<evidence type="ECO:0000256" key="3">
    <source>
        <dbReference type="ARBA" id="ARBA00005179"/>
    </source>
</evidence>
<feature type="chain" id="PRO_5002180534" description="Cytochrome P450" evidence="13">
    <location>
        <begin position="21"/>
        <end position="56"/>
    </location>
</feature>
<comment type="pathway">
    <text evidence="3">Secondary metabolite biosynthesis.</text>
</comment>
<evidence type="ECO:0000256" key="5">
    <source>
        <dbReference type="ARBA" id="ARBA00022617"/>
    </source>
</evidence>
<evidence type="ECO:0000256" key="11">
    <source>
        <dbReference type="ARBA" id="ARBA00023033"/>
    </source>
</evidence>
<keyword evidence="8" id="KW-1133">Transmembrane helix</keyword>
<dbReference type="InterPro" id="IPR002401">
    <property type="entry name" value="Cyt_P450_E_grp-I"/>
</dbReference>
<dbReference type="InterPro" id="IPR050364">
    <property type="entry name" value="Cytochrome_P450_fung"/>
</dbReference>
<dbReference type="InterPro" id="IPR036396">
    <property type="entry name" value="Cyt_P450_sf"/>
</dbReference>
<keyword evidence="11" id="KW-0503">Monooxygenase</keyword>
<feature type="non-terminal residue" evidence="14">
    <location>
        <position position="1"/>
    </location>
</feature>
<dbReference type="Gene3D" id="1.10.630.10">
    <property type="entry name" value="Cytochrome P450"/>
    <property type="match status" value="1"/>
</dbReference>
<dbReference type="InParanoid" id="A0A0C3PT92"/>
<sequence length="56" mass="6159">TASILETLVLVMVLHPEVQAKVHAELDDVVGNGVFPTAEDRPPLSFLQAVLYEVMR</sequence>
<evidence type="ECO:0000256" key="6">
    <source>
        <dbReference type="ARBA" id="ARBA00022692"/>
    </source>
</evidence>
<dbReference type="EMBL" id="KN831947">
    <property type="protein sequence ID" value="KIO12406.1"/>
    <property type="molecule type" value="Genomic_DNA"/>
</dbReference>
<evidence type="ECO:0000256" key="7">
    <source>
        <dbReference type="ARBA" id="ARBA00022723"/>
    </source>
</evidence>
<dbReference type="HOGENOM" id="CLU_168463_2_0_1"/>
<keyword evidence="9" id="KW-0560">Oxidoreductase</keyword>
<evidence type="ECO:0000256" key="9">
    <source>
        <dbReference type="ARBA" id="ARBA00023002"/>
    </source>
</evidence>
<dbReference type="Proteomes" id="UP000054217">
    <property type="component" value="Unassembled WGS sequence"/>
</dbReference>
<comment type="similarity">
    <text evidence="4">Belongs to the cytochrome P450 family.</text>
</comment>
<accession>A0A0C3PT92</accession>
<dbReference type="GO" id="GO:0004497">
    <property type="term" value="F:monooxygenase activity"/>
    <property type="evidence" value="ECO:0007669"/>
    <property type="project" value="UniProtKB-KW"/>
</dbReference>
<evidence type="ECO:0008006" key="16">
    <source>
        <dbReference type="Google" id="ProtNLM"/>
    </source>
</evidence>
<dbReference type="PANTHER" id="PTHR46300">
    <property type="entry name" value="P450, PUTATIVE (EUROFUNG)-RELATED-RELATED"/>
    <property type="match status" value="1"/>
</dbReference>
<evidence type="ECO:0000256" key="10">
    <source>
        <dbReference type="ARBA" id="ARBA00023004"/>
    </source>
</evidence>
<keyword evidence="10" id="KW-0408">Iron</keyword>
<dbReference type="SUPFAM" id="SSF48264">
    <property type="entry name" value="Cytochrome P450"/>
    <property type="match status" value="1"/>
</dbReference>
<evidence type="ECO:0000256" key="1">
    <source>
        <dbReference type="ARBA" id="ARBA00001971"/>
    </source>
</evidence>
<dbReference type="STRING" id="870435.A0A0C3PT92"/>
<keyword evidence="5" id="KW-0349">Heme</keyword>
<dbReference type="Pfam" id="PF00067">
    <property type="entry name" value="p450"/>
    <property type="match status" value="1"/>
</dbReference>
<dbReference type="GO" id="GO:0016020">
    <property type="term" value="C:membrane"/>
    <property type="evidence" value="ECO:0007669"/>
    <property type="project" value="UniProtKB-SubCell"/>
</dbReference>
<dbReference type="PANTHER" id="PTHR46300:SF2">
    <property type="entry name" value="CYTOCHROME P450 MONOOXYGENASE ALNH-RELATED"/>
    <property type="match status" value="1"/>
</dbReference>
<keyword evidence="12" id="KW-0472">Membrane</keyword>
<evidence type="ECO:0000256" key="8">
    <source>
        <dbReference type="ARBA" id="ARBA00022989"/>
    </source>
</evidence>
<evidence type="ECO:0000256" key="13">
    <source>
        <dbReference type="SAM" id="SignalP"/>
    </source>
</evidence>
<dbReference type="GO" id="GO:0005506">
    <property type="term" value="F:iron ion binding"/>
    <property type="evidence" value="ECO:0007669"/>
    <property type="project" value="InterPro"/>
</dbReference>